<evidence type="ECO:0000313" key="8">
    <source>
        <dbReference type="EMBL" id="AMM40508.1"/>
    </source>
</evidence>
<accession>A0A7U4QJH6</accession>
<organism evidence="8 9">
    <name type="scientific">Desulfofervidus auxilii</name>
    <dbReference type="NCBI Taxonomy" id="1621989"/>
    <lineage>
        <taxon>Bacteria</taxon>
        <taxon>Pseudomonadati</taxon>
        <taxon>Thermodesulfobacteriota</taxon>
        <taxon>Candidatus Desulfofervidia</taxon>
        <taxon>Candidatus Desulfofervidales</taxon>
        <taxon>Candidatus Desulfofervidaceae</taxon>
        <taxon>Candidatus Desulfofervidus</taxon>
    </lineage>
</organism>
<gene>
    <name evidence="8" type="ORF">HS1_000703</name>
</gene>
<dbReference type="GO" id="GO:0051536">
    <property type="term" value="F:iron-sulfur cluster binding"/>
    <property type="evidence" value="ECO:0007669"/>
    <property type="project" value="UniProtKB-KW"/>
</dbReference>
<dbReference type="KEGG" id="daw:HS1_000703"/>
<dbReference type="SUPFAM" id="SSF48452">
    <property type="entry name" value="TPR-like"/>
    <property type="match status" value="1"/>
</dbReference>
<feature type="repeat" description="TPR" evidence="6">
    <location>
        <begin position="725"/>
        <end position="758"/>
    </location>
</feature>
<dbReference type="PANTHER" id="PTHR11228">
    <property type="entry name" value="RADICAL SAM DOMAIN PROTEIN"/>
    <property type="match status" value="1"/>
</dbReference>
<keyword evidence="6" id="KW-0802">TPR repeat</keyword>
<dbReference type="Pfam" id="PF13578">
    <property type="entry name" value="Methyltransf_24"/>
    <property type="match status" value="1"/>
</dbReference>
<evidence type="ECO:0000256" key="5">
    <source>
        <dbReference type="ARBA" id="ARBA00023014"/>
    </source>
</evidence>
<keyword evidence="4" id="KW-0408">Iron</keyword>
<dbReference type="PROSITE" id="PS50293">
    <property type="entry name" value="TPR_REGION"/>
    <property type="match status" value="1"/>
</dbReference>
<dbReference type="InterPro" id="IPR050377">
    <property type="entry name" value="Radical_SAM_PqqE_MftC-like"/>
</dbReference>
<evidence type="ECO:0000259" key="7">
    <source>
        <dbReference type="PROSITE" id="PS51918"/>
    </source>
</evidence>
<evidence type="ECO:0000256" key="1">
    <source>
        <dbReference type="ARBA" id="ARBA00001966"/>
    </source>
</evidence>
<dbReference type="SUPFAM" id="SSF102114">
    <property type="entry name" value="Radical SAM enzymes"/>
    <property type="match status" value="1"/>
</dbReference>
<dbReference type="SMART" id="SM00028">
    <property type="entry name" value="TPR"/>
    <property type="match status" value="3"/>
</dbReference>
<sequence>MCSNSKVKCYFVTGTGRCGTKLFSKLFSLSDNSLCEHEKYFRHASMIKFYRNNDFSSFLEDINLHIIPTVNYFNKLNKSYGISSGHMFFSIPYLYHIFGENVRFILLVRRPEEFVRSALARGFFDPNHPHSCIQLLPNPRNPIFKKWGAISPFEKCLWYWNLVNQFVISEFHKMPKNIYRIVKIEDVDTDLVKQLCNFLELFDVKEEEIQKVLAQRINASPGLGDESDVNPYSLPISLEPIERWNNFQLGLLEQYTGQLRSKLYGSETISQKPEIEQRSEKTRLEIYSLTPIEKSQSNPEPQTQTLPIAIFDVHGVCNQTCPYCVAKRSKDFGPIVKPEPMKKIRSFFKEHGPFNIVFTGGEPLITPGIWDFFKFLVNEGHLISLQTNLKVGADLFSQAVSPEQTGWILTTFHSVELKRFECYLRNIRMLKKKGYPLVVKLILDDSMLKEFVSIYDTLKKNGIGVILSPLINFPPNSEPFPKQYTPEQWSLIAPRITLRSSWLYFAGGWRSRGALCYAGSKVFYFRPWAPRGRIDGCAHSFPRNIGSLYTNKFSPLKEPVRCGLDLCICDFNYYTGIIPKLDDSKHFKTLLSGKVQPVPFSAYFEYIKQADIYPLIDLQPIISKINLVKDIRNWAGSVKSVVAKRGSNQFVHSSTMSESFGEGRSRLLGNSQTPSYISIEKPSTEWKMDIAKTLNQQGEELFIKGDTKGALNAFLKAIEIDPNLAVAYNNLGVLYWQAREVKNALGHFKKALKLDPYDRNIILNCGKVLTDLGKIEDAKEVYSYYLKKNPNDEEISRLLADIEVHHSTSEATLIKPEQIGPINIPIVSVQDLHKKLGFETPINYPKTSLEKPLNQWKMEIDDAPIFRYIYRNFRPRRHLEFGTWQGTGVVYCLEECDATVWTINLPFGENKKNGYPAYAHYPEELPSVREWAKKIGLPEKATYRTDSIGFIGRRYLEKELGHRVCQIYCDSRKWDISNYPPGFFDTILIDGGHTKDIVINDTRKAFRLLRQGGIVMWHDFCPPVFKQFECTHGVMEAISQDWDWVNSRTNQLFWIYPSWILLGVKK</sequence>
<keyword evidence="5" id="KW-0411">Iron-sulfur</keyword>
<dbReference type="GO" id="GO:0003824">
    <property type="term" value="F:catalytic activity"/>
    <property type="evidence" value="ECO:0007669"/>
    <property type="project" value="InterPro"/>
</dbReference>
<dbReference type="Proteomes" id="UP000070560">
    <property type="component" value="Chromosome"/>
</dbReference>
<reference evidence="8 9" key="1">
    <citation type="submission" date="2015-10" db="EMBL/GenBank/DDBJ databases">
        <title>Candidatus Desulfofervidus auxilii, a hydrogenotrophic sulfate-reducing bacterium involved in the thermophilic anaerobic oxidation of methane.</title>
        <authorList>
            <person name="Krukenberg V."/>
            <person name="Richter M."/>
            <person name="Wegener G."/>
        </authorList>
    </citation>
    <scope>NUCLEOTIDE SEQUENCE [LARGE SCALE GENOMIC DNA]</scope>
    <source>
        <strain evidence="8 9">HS1</strain>
    </source>
</reference>
<feature type="repeat" description="TPR" evidence="6">
    <location>
        <begin position="691"/>
        <end position="724"/>
    </location>
</feature>
<dbReference type="PANTHER" id="PTHR11228:SF7">
    <property type="entry name" value="PQQA PEPTIDE CYCLASE"/>
    <property type="match status" value="1"/>
</dbReference>
<dbReference type="AlphaFoldDB" id="A0A7U4QJH6"/>
<proteinExistence type="predicted"/>
<dbReference type="SUPFAM" id="SSF53335">
    <property type="entry name" value="S-adenosyl-L-methionine-dependent methyltransferases"/>
    <property type="match status" value="1"/>
</dbReference>
<dbReference type="GO" id="GO:0046872">
    <property type="term" value="F:metal ion binding"/>
    <property type="evidence" value="ECO:0007669"/>
    <property type="project" value="UniProtKB-KW"/>
</dbReference>
<dbReference type="InterPro" id="IPR013785">
    <property type="entry name" value="Aldolase_TIM"/>
</dbReference>
<name>A0A7U4QJH6_DESA2</name>
<dbReference type="Gene3D" id="3.20.20.70">
    <property type="entry name" value="Aldolase class I"/>
    <property type="match status" value="1"/>
</dbReference>
<dbReference type="InterPro" id="IPR058240">
    <property type="entry name" value="rSAM_sf"/>
</dbReference>
<dbReference type="CDD" id="cd01335">
    <property type="entry name" value="Radical_SAM"/>
    <property type="match status" value="1"/>
</dbReference>
<keyword evidence="2" id="KW-0949">S-adenosyl-L-methionine</keyword>
<dbReference type="PROSITE" id="PS51918">
    <property type="entry name" value="RADICAL_SAM"/>
    <property type="match status" value="1"/>
</dbReference>
<comment type="cofactor">
    <cofactor evidence="1">
        <name>[4Fe-4S] cluster</name>
        <dbReference type="ChEBI" id="CHEBI:49883"/>
    </cofactor>
</comment>
<dbReference type="InterPro" id="IPR019734">
    <property type="entry name" value="TPR_rpt"/>
</dbReference>
<dbReference type="Gene3D" id="3.40.50.300">
    <property type="entry name" value="P-loop containing nucleotide triphosphate hydrolases"/>
    <property type="match status" value="1"/>
</dbReference>
<dbReference type="SUPFAM" id="SSF52540">
    <property type="entry name" value="P-loop containing nucleoside triphosphate hydrolases"/>
    <property type="match status" value="1"/>
</dbReference>
<evidence type="ECO:0000256" key="3">
    <source>
        <dbReference type="ARBA" id="ARBA00022723"/>
    </source>
</evidence>
<protein>
    <submittedName>
        <fullName evidence="8">Radical SAM protein</fullName>
    </submittedName>
</protein>
<dbReference type="EMBL" id="CP013015">
    <property type="protein sequence ID" value="AMM40508.1"/>
    <property type="molecule type" value="Genomic_DNA"/>
</dbReference>
<keyword evidence="3" id="KW-0479">Metal-binding</keyword>
<evidence type="ECO:0000256" key="6">
    <source>
        <dbReference type="PROSITE-ProRule" id="PRU00339"/>
    </source>
</evidence>
<dbReference type="Gene3D" id="3.40.50.150">
    <property type="entry name" value="Vaccinia Virus protein VP39"/>
    <property type="match status" value="1"/>
</dbReference>
<feature type="domain" description="Radical SAM core" evidence="7">
    <location>
        <begin position="298"/>
        <end position="504"/>
    </location>
</feature>
<dbReference type="InterPro" id="IPR029063">
    <property type="entry name" value="SAM-dependent_MTases_sf"/>
</dbReference>
<dbReference type="OrthoDB" id="9782387at2"/>
<dbReference type="InterPro" id="IPR007197">
    <property type="entry name" value="rSAM"/>
</dbReference>
<dbReference type="SFLD" id="SFLDS00029">
    <property type="entry name" value="Radical_SAM"/>
    <property type="match status" value="1"/>
</dbReference>
<dbReference type="InterPro" id="IPR027417">
    <property type="entry name" value="P-loop_NTPase"/>
</dbReference>
<evidence type="ECO:0000256" key="2">
    <source>
        <dbReference type="ARBA" id="ARBA00022691"/>
    </source>
</evidence>
<dbReference type="Pfam" id="PF13414">
    <property type="entry name" value="TPR_11"/>
    <property type="match status" value="1"/>
</dbReference>
<evidence type="ECO:0000313" key="9">
    <source>
        <dbReference type="Proteomes" id="UP000070560"/>
    </source>
</evidence>
<dbReference type="PROSITE" id="PS50005">
    <property type="entry name" value="TPR"/>
    <property type="match status" value="2"/>
</dbReference>
<dbReference type="Gene3D" id="1.25.40.10">
    <property type="entry name" value="Tetratricopeptide repeat domain"/>
    <property type="match status" value="1"/>
</dbReference>
<keyword evidence="9" id="KW-1185">Reference proteome</keyword>
<dbReference type="InterPro" id="IPR011990">
    <property type="entry name" value="TPR-like_helical_dom_sf"/>
</dbReference>
<evidence type="ECO:0000256" key="4">
    <source>
        <dbReference type="ARBA" id="ARBA00023004"/>
    </source>
</evidence>